<evidence type="ECO:0000313" key="2">
    <source>
        <dbReference type="EMBL" id="KAJ6223506.1"/>
    </source>
</evidence>
<evidence type="ECO:0000256" key="1">
    <source>
        <dbReference type="SAM" id="MobiDB-lite"/>
    </source>
</evidence>
<evidence type="ECO:0000313" key="3">
    <source>
        <dbReference type="Proteomes" id="UP001142055"/>
    </source>
</evidence>
<reference evidence="2" key="1">
    <citation type="submission" date="2022-12" db="EMBL/GenBank/DDBJ databases">
        <title>Genome assemblies of Blomia tropicalis.</title>
        <authorList>
            <person name="Cui Y."/>
        </authorList>
    </citation>
    <scope>NUCLEOTIDE SEQUENCE</scope>
    <source>
        <tissue evidence="2">Adult mites</tissue>
    </source>
</reference>
<feature type="region of interest" description="Disordered" evidence="1">
    <location>
        <begin position="137"/>
        <end position="175"/>
    </location>
</feature>
<organism evidence="2 3">
    <name type="scientific">Blomia tropicalis</name>
    <name type="common">Mite</name>
    <dbReference type="NCBI Taxonomy" id="40697"/>
    <lineage>
        <taxon>Eukaryota</taxon>
        <taxon>Metazoa</taxon>
        <taxon>Ecdysozoa</taxon>
        <taxon>Arthropoda</taxon>
        <taxon>Chelicerata</taxon>
        <taxon>Arachnida</taxon>
        <taxon>Acari</taxon>
        <taxon>Acariformes</taxon>
        <taxon>Sarcoptiformes</taxon>
        <taxon>Astigmata</taxon>
        <taxon>Glycyphagoidea</taxon>
        <taxon>Echimyopodidae</taxon>
        <taxon>Blomia</taxon>
    </lineage>
</organism>
<dbReference type="InterPro" id="IPR036034">
    <property type="entry name" value="PDZ_sf"/>
</dbReference>
<name>A0A9Q0RR84_BLOTA</name>
<feature type="compositionally biased region" description="Low complexity" evidence="1">
    <location>
        <begin position="303"/>
        <end position="328"/>
    </location>
</feature>
<feature type="compositionally biased region" description="Low complexity" evidence="1">
    <location>
        <begin position="87"/>
        <end position="104"/>
    </location>
</feature>
<dbReference type="Gene3D" id="2.30.42.10">
    <property type="match status" value="1"/>
</dbReference>
<comment type="caution">
    <text evidence="2">The sequence shown here is derived from an EMBL/GenBank/DDBJ whole genome shotgun (WGS) entry which is preliminary data.</text>
</comment>
<feature type="compositionally biased region" description="Acidic residues" evidence="1">
    <location>
        <begin position="69"/>
        <end position="81"/>
    </location>
</feature>
<gene>
    <name evidence="2" type="ORF">RDWZM_002051</name>
</gene>
<feature type="compositionally biased region" description="Pro residues" evidence="1">
    <location>
        <begin position="251"/>
        <end position="267"/>
    </location>
</feature>
<dbReference type="AlphaFoldDB" id="A0A9Q0RR84"/>
<feature type="region of interest" description="Disordered" evidence="1">
    <location>
        <begin position="214"/>
        <end position="350"/>
    </location>
</feature>
<sequence length="517" mass="57033">MPCHLTEVKGHANVAGLNSGDRLNTVNGECVDRLTHAQVVSLITKVADGRLSLGITPFDIMDECSLPSTDDDDDDEDEEEGVPGARSISSCSMMTTTSTSSSTSSICDVTTAASTTTTSKKAVGDVSRLIPIRSDLANLTSNNGRDKSPSSLPLPMQSHHSRTKRSTERTNVNHKVRNILRPSQTYETNFNNCNNNINKLSRIRRHRSNIGLLHLSDSDLPNGEQESTQTQRMNNNNENRRHLRSYSQQYAPPPPPPPLKPPPPSLPPSSSASLNTSTSTNNTVNTNRVKCKNGKIPKNSRKTNSTTSGISSTSPSSLSSSESSPSSTSERDPNRTIIPSSSLSSLEPNQVPIPTPAKRFSRLKLVFFRFPRILFFLEYKSLVPLTPFSSNVIRYCMMNMIPKIDIRVSAMYVVNGRYVPSVVFINFVIRPYASISVNLLVVPNFFVFLCPGSPKYSCGNTLLQYQTNVRFVYRPPPFVLCLTLVLHDTNFSKYGIASPFSRSLTKRHVELLTAVTM</sequence>
<feature type="region of interest" description="Disordered" evidence="1">
    <location>
        <begin position="63"/>
        <end position="104"/>
    </location>
</feature>
<dbReference type="SUPFAM" id="SSF50156">
    <property type="entry name" value="PDZ domain-like"/>
    <property type="match status" value="1"/>
</dbReference>
<dbReference type="EMBL" id="JAPWDV010000001">
    <property type="protein sequence ID" value="KAJ6223506.1"/>
    <property type="molecule type" value="Genomic_DNA"/>
</dbReference>
<protein>
    <recommendedName>
        <fullName evidence="4">PDZ domain-containing protein</fullName>
    </recommendedName>
</protein>
<accession>A0A9Q0RR84</accession>
<dbReference type="Proteomes" id="UP001142055">
    <property type="component" value="Chromosome 1"/>
</dbReference>
<feature type="compositionally biased region" description="Basic residues" evidence="1">
    <location>
        <begin position="289"/>
        <end position="301"/>
    </location>
</feature>
<proteinExistence type="predicted"/>
<keyword evidence="3" id="KW-1185">Reference proteome</keyword>
<evidence type="ECO:0008006" key="4">
    <source>
        <dbReference type="Google" id="ProtNLM"/>
    </source>
</evidence>
<feature type="compositionally biased region" description="Low complexity" evidence="1">
    <location>
        <begin position="268"/>
        <end position="287"/>
    </location>
</feature>
<feature type="compositionally biased region" description="Polar residues" evidence="1">
    <location>
        <begin position="224"/>
        <end position="237"/>
    </location>
</feature>